<feature type="signal peptide" evidence="6">
    <location>
        <begin position="1"/>
        <end position="20"/>
    </location>
</feature>
<dbReference type="InterPro" id="IPR006059">
    <property type="entry name" value="SBP"/>
</dbReference>
<evidence type="ECO:0000256" key="5">
    <source>
        <dbReference type="SAM" id="MobiDB-lite"/>
    </source>
</evidence>
<evidence type="ECO:0000313" key="8">
    <source>
        <dbReference type="Proteomes" id="UP000000271"/>
    </source>
</evidence>
<dbReference type="AlphaFoldDB" id="D6XZA5"/>
<feature type="chain" id="PRO_5003091015" evidence="6">
    <location>
        <begin position="21"/>
        <end position="468"/>
    </location>
</feature>
<evidence type="ECO:0000313" key="7">
    <source>
        <dbReference type="EMBL" id="ADI00390.1"/>
    </source>
</evidence>
<comment type="similarity">
    <text evidence="2">Belongs to the bacterial solute-binding protein 1 family.</text>
</comment>
<name>D6XZA5_BACIE</name>
<feature type="compositionally biased region" description="Acidic residues" evidence="5">
    <location>
        <begin position="42"/>
        <end position="59"/>
    </location>
</feature>
<evidence type="ECO:0000256" key="2">
    <source>
        <dbReference type="ARBA" id="ARBA00008520"/>
    </source>
</evidence>
<feature type="compositionally biased region" description="Polar residues" evidence="5">
    <location>
        <begin position="26"/>
        <end position="41"/>
    </location>
</feature>
<keyword evidence="3" id="KW-0813">Transport</keyword>
<proteinExistence type="inferred from homology"/>
<reference evidence="7" key="1">
    <citation type="submission" date="2009-10" db="EMBL/GenBank/DDBJ databases">
        <title>Complete sequence of Bacillus selenitireducens MLS10.</title>
        <authorList>
            <consortium name="US DOE Joint Genome Institute"/>
            <person name="Lucas S."/>
            <person name="Copeland A."/>
            <person name="Lapidus A."/>
            <person name="Glavina del Rio T."/>
            <person name="Dalin E."/>
            <person name="Tice H."/>
            <person name="Bruce D."/>
            <person name="Goodwin L."/>
            <person name="Pitluck S."/>
            <person name="Sims D."/>
            <person name="Brettin T."/>
            <person name="Detter J.C."/>
            <person name="Han C."/>
            <person name="Larimer F."/>
            <person name="Land M."/>
            <person name="Hauser L."/>
            <person name="Kyrpides N."/>
            <person name="Ovchinnikova G."/>
            <person name="Stolz J."/>
        </authorList>
    </citation>
    <scope>NUCLEOTIDE SEQUENCE [LARGE SCALE GENOMIC DNA]</scope>
    <source>
        <strain evidence="7">MLS10</strain>
    </source>
</reference>
<dbReference type="PROSITE" id="PS51257">
    <property type="entry name" value="PROKAR_LIPOPROTEIN"/>
    <property type="match status" value="1"/>
</dbReference>
<dbReference type="Pfam" id="PF13416">
    <property type="entry name" value="SBP_bac_8"/>
    <property type="match status" value="1"/>
</dbReference>
<accession>D6XZA5</accession>
<dbReference type="KEGG" id="bse:Bsel_2901"/>
<keyword evidence="4 6" id="KW-0732">Signal</keyword>
<dbReference type="HOGENOM" id="CLU_031285_3_1_9"/>
<evidence type="ECO:0000256" key="4">
    <source>
        <dbReference type="ARBA" id="ARBA00022729"/>
    </source>
</evidence>
<evidence type="ECO:0000256" key="1">
    <source>
        <dbReference type="ARBA" id="ARBA00004196"/>
    </source>
</evidence>
<dbReference type="RefSeq" id="WP_013173802.1">
    <property type="nucleotide sequence ID" value="NC_014219.1"/>
</dbReference>
<feature type="region of interest" description="Disordered" evidence="5">
    <location>
        <begin position="26"/>
        <end position="59"/>
    </location>
</feature>
<comment type="subcellular location">
    <subcellularLocation>
        <location evidence="1">Cell envelope</location>
    </subcellularLocation>
</comment>
<dbReference type="eggNOG" id="COG1653">
    <property type="taxonomic scope" value="Bacteria"/>
</dbReference>
<dbReference type="InterPro" id="IPR050490">
    <property type="entry name" value="Bact_solute-bd_prot1"/>
</dbReference>
<dbReference type="STRING" id="439292.Bsel_2901"/>
<evidence type="ECO:0000256" key="3">
    <source>
        <dbReference type="ARBA" id="ARBA00022448"/>
    </source>
</evidence>
<dbReference type="Proteomes" id="UP000000271">
    <property type="component" value="Chromosome"/>
</dbReference>
<organism evidence="7 8">
    <name type="scientific">Bacillus selenitireducens (strain ATCC 700615 / DSM 15326 / MLS10)</name>
    <dbReference type="NCBI Taxonomy" id="439292"/>
    <lineage>
        <taxon>Bacteria</taxon>
        <taxon>Bacillati</taxon>
        <taxon>Bacillota</taxon>
        <taxon>Bacilli</taxon>
        <taxon>Bacillales</taxon>
        <taxon>Bacillaceae</taxon>
        <taxon>Salisediminibacterium</taxon>
    </lineage>
</organism>
<dbReference type="CDD" id="cd14748">
    <property type="entry name" value="PBP2_UgpB"/>
    <property type="match status" value="1"/>
</dbReference>
<dbReference type="EMBL" id="CP001791">
    <property type="protein sequence ID" value="ADI00390.1"/>
    <property type="molecule type" value="Genomic_DNA"/>
</dbReference>
<keyword evidence="8" id="KW-1185">Reference proteome</keyword>
<evidence type="ECO:0000256" key="6">
    <source>
        <dbReference type="SAM" id="SignalP"/>
    </source>
</evidence>
<gene>
    <name evidence="7" type="ordered locus">Bsel_2901</name>
</gene>
<dbReference type="SUPFAM" id="SSF53850">
    <property type="entry name" value="Periplasmic binding protein-like II"/>
    <property type="match status" value="1"/>
</dbReference>
<sequence length="468" mass="51560">MKKATWLAGSMAVLALTACADQNTESETNTGAAASDGNVNQADEENSEANNEAGEEETVSEDALEIEFWHAMGGGLGDTLEELVADYNASQDQYVITPEYQGSYEELLTQYRTVGGTETAPGLVQMFEVGTKYMIDSGYITPVQEWIDRENYDISQLEENILTYYMVDDELYSMPFNSSTPVLMYNKDMFEAAGLDPDNPPETFSEIAEAARALTNEDTYGFSMLGHGWFFEQMISTQGVDFVNNDNGRSDLATEATFGGEEGLRVFEWLSDMTEEGTMNYYGRDWDDIRAAFQNEDVAMYMDSSAGITGAIDNAPFEIGASFVPHADEIERNGVIIGGASVWMSDGISEEEQAAAFDFMRWFNEAETQADWHMNTGYFATNPAAYELDRVVEAHEDVPQLTVPITQLQETIPSSATQGALISVFPESREQVVTALEALYQGTSPEDALNQAVEGTNRAIEVSNRAAE</sequence>
<dbReference type="OrthoDB" id="9795467at2"/>
<dbReference type="PANTHER" id="PTHR43649">
    <property type="entry name" value="ARABINOSE-BINDING PROTEIN-RELATED"/>
    <property type="match status" value="1"/>
</dbReference>
<dbReference type="PANTHER" id="PTHR43649:SF31">
    <property type="entry name" value="SN-GLYCEROL-3-PHOSPHATE-BINDING PERIPLASMIC PROTEIN UGPB"/>
    <property type="match status" value="1"/>
</dbReference>
<dbReference type="Gene3D" id="3.40.190.10">
    <property type="entry name" value="Periplasmic binding protein-like II"/>
    <property type="match status" value="2"/>
</dbReference>
<protein>
    <submittedName>
        <fullName evidence="7">Extracellular solute-binding protein family 1</fullName>
    </submittedName>
</protein>
<dbReference type="GO" id="GO:0030313">
    <property type="term" value="C:cell envelope"/>
    <property type="evidence" value="ECO:0007669"/>
    <property type="project" value="UniProtKB-SubCell"/>
</dbReference>